<dbReference type="AlphaFoldDB" id="A0A0P6WG11"/>
<organism evidence="5 6">
    <name type="scientific">Prosthecodimorpha hirschii</name>
    <dbReference type="NCBI Taxonomy" id="665126"/>
    <lineage>
        <taxon>Bacteria</taxon>
        <taxon>Pseudomonadati</taxon>
        <taxon>Pseudomonadota</taxon>
        <taxon>Alphaproteobacteria</taxon>
        <taxon>Hyphomicrobiales</taxon>
        <taxon>Ancalomicrobiaceae</taxon>
        <taxon>Prosthecodimorpha</taxon>
    </lineage>
</organism>
<evidence type="ECO:0000256" key="1">
    <source>
        <dbReference type="SAM" id="MobiDB-lite"/>
    </source>
</evidence>
<sequence>MDLTRRFFLLGTTALGLLAAEEALAASRRRSQGRRSSPSRSRRGRGGKAEKSATAPEPPKKPAGQTLRIPELVTLKDGETYTLTVKRGEATFMPEKPVPVTGYNGGYLGPAFKFVRGTAPVLRLVNELDRATNVHWHGLIAPGAAGGGPLPVLEPGASADIRMTVDQNAATLWYHAQMPGWQAIDLTAGLAGLALVEDPATASLGLPSDWGVDDIPLLIQDREFDDAGNPVYARTADVVEHGFRGRRILVNGTLDAVAAVPQRLVRLRIVNGSSARVYRIYFADERAFKLIATDGGFLPTPVDADTVGIAPGERIEILVDFADGGTALMSTPDDHELRAGTRTVKVADVLTAPFRICAFHTERDGKPSAKFPAKLAPAPVADPASAVRRRRFVLQLGGAVALSASSAHSATAGSEAAPEEMPVMAINGKTYDPTRIDEEVALGTTEIWDIVAPEMSYPFHLQGAQFRVLSEDGGIPKIWNRGVKDTVLVENSTSLLVTFTKPAGRDAPYLYHCQILEHADAGMIGTFTVT</sequence>
<reference evidence="5 6" key="1">
    <citation type="submission" date="2015-09" db="EMBL/GenBank/DDBJ databases">
        <authorList>
            <person name="Jackson K.R."/>
            <person name="Lunt B.L."/>
            <person name="Fisher J.N.B."/>
            <person name="Gardner A.V."/>
            <person name="Bailey M.E."/>
            <person name="Deus L.M."/>
            <person name="Earl A.S."/>
            <person name="Gibby P.D."/>
            <person name="Hartmann K.A."/>
            <person name="Liu J.E."/>
            <person name="Manci A.M."/>
            <person name="Nielsen D.A."/>
            <person name="Solomon M.B."/>
            <person name="Breakwell D.P."/>
            <person name="Burnett S.H."/>
            <person name="Grose J.H."/>
        </authorList>
    </citation>
    <scope>NUCLEOTIDE SEQUENCE [LARGE SCALE GENOMIC DNA]</scope>
    <source>
        <strain evidence="5 6">16</strain>
    </source>
</reference>
<evidence type="ECO:0000313" key="5">
    <source>
        <dbReference type="EMBL" id="KPL55383.1"/>
    </source>
</evidence>
<dbReference type="PANTHER" id="PTHR48267:SF1">
    <property type="entry name" value="BILIRUBIN OXIDASE"/>
    <property type="match status" value="1"/>
</dbReference>
<feature type="region of interest" description="Disordered" evidence="1">
    <location>
        <begin position="26"/>
        <end position="68"/>
    </location>
</feature>
<evidence type="ECO:0000259" key="4">
    <source>
        <dbReference type="Pfam" id="PF07732"/>
    </source>
</evidence>
<keyword evidence="6" id="KW-1185">Reference proteome</keyword>
<feature type="domain" description="Plastocyanin-like" evidence="3">
    <location>
        <begin position="421"/>
        <end position="529"/>
    </location>
</feature>
<evidence type="ECO:0008006" key="7">
    <source>
        <dbReference type="Google" id="ProtNLM"/>
    </source>
</evidence>
<dbReference type="InterPro" id="IPR045087">
    <property type="entry name" value="Cu-oxidase_fam"/>
</dbReference>
<gene>
    <name evidence="5" type="ORF">ABB55_26700</name>
</gene>
<dbReference type="InterPro" id="IPR001117">
    <property type="entry name" value="Cu-oxidase_2nd"/>
</dbReference>
<name>A0A0P6WG11_9HYPH</name>
<protein>
    <recommendedName>
        <fullName evidence="7">Copper oxidase</fullName>
    </recommendedName>
</protein>
<dbReference type="Pfam" id="PF07731">
    <property type="entry name" value="Cu-oxidase_2"/>
    <property type="match status" value="1"/>
</dbReference>
<dbReference type="InterPro" id="IPR006311">
    <property type="entry name" value="TAT_signal"/>
</dbReference>
<feature type="domain" description="Plastocyanin-like" evidence="2">
    <location>
        <begin position="251"/>
        <end position="323"/>
    </location>
</feature>
<dbReference type="PROSITE" id="PS51318">
    <property type="entry name" value="TAT"/>
    <property type="match status" value="1"/>
</dbReference>
<dbReference type="EMBL" id="LJYW01000001">
    <property type="protein sequence ID" value="KPL55383.1"/>
    <property type="molecule type" value="Genomic_DNA"/>
</dbReference>
<dbReference type="STRING" id="665126.ABB55_26700"/>
<proteinExistence type="predicted"/>
<dbReference type="SUPFAM" id="SSF49503">
    <property type="entry name" value="Cupredoxins"/>
    <property type="match status" value="3"/>
</dbReference>
<reference evidence="5 6" key="2">
    <citation type="submission" date="2015-10" db="EMBL/GenBank/DDBJ databases">
        <title>Draft Genome Sequence of Prosthecomicrobium hirschii ATCC 27832.</title>
        <authorList>
            <person name="Daniel J."/>
            <person name="Givan S.A."/>
            <person name="Brun Y.V."/>
            <person name="Brown P.J."/>
        </authorList>
    </citation>
    <scope>NUCLEOTIDE SEQUENCE [LARGE SCALE GENOMIC DNA]</scope>
    <source>
        <strain evidence="5 6">16</strain>
    </source>
</reference>
<dbReference type="GO" id="GO:0005507">
    <property type="term" value="F:copper ion binding"/>
    <property type="evidence" value="ECO:0007669"/>
    <property type="project" value="InterPro"/>
</dbReference>
<comment type="caution">
    <text evidence="5">The sequence shown here is derived from an EMBL/GenBank/DDBJ whole genome shotgun (WGS) entry which is preliminary data.</text>
</comment>
<dbReference type="InterPro" id="IPR011707">
    <property type="entry name" value="Cu-oxidase-like_N"/>
</dbReference>
<accession>A0A0P6WG11</accession>
<dbReference type="InterPro" id="IPR011706">
    <property type="entry name" value="Cu-oxidase_C"/>
</dbReference>
<dbReference type="Pfam" id="PF00394">
    <property type="entry name" value="Cu-oxidase"/>
    <property type="match status" value="1"/>
</dbReference>
<dbReference type="InterPro" id="IPR008972">
    <property type="entry name" value="Cupredoxin"/>
</dbReference>
<evidence type="ECO:0000313" key="6">
    <source>
        <dbReference type="Proteomes" id="UP000048984"/>
    </source>
</evidence>
<evidence type="ECO:0000259" key="3">
    <source>
        <dbReference type="Pfam" id="PF07731"/>
    </source>
</evidence>
<dbReference type="GO" id="GO:0016491">
    <property type="term" value="F:oxidoreductase activity"/>
    <property type="evidence" value="ECO:0007669"/>
    <property type="project" value="InterPro"/>
</dbReference>
<dbReference type="Gene3D" id="2.60.40.420">
    <property type="entry name" value="Cupredoxins - blue copper proteins"/>
    <property type="match status" value="3"/>
</dbReference>
<dbReference type="Pfam" id="PF07732">
    <property type="entry name" value="Cu-oxidase_3"/>
    <property type="match status" value="1"/>
</dbReference>
<dbReference type="RefSeq" id="WP_054361549.1">
    <property type="nucleotide sequence ID" value="NZ_LJYW01000001.1"/>
</dbReference>
<dbReference type="PANTHER" id="PTHR48267">
    <property type="entry name" value="CUPREDOXIN SUPERFAMILY PROTEIN"/>
    <property type="match status" value="1"/>
</dbReference>
<feature type="domain" description="Plastocyanin-like" evidence="4">
    <location>
        <begin position="85"/>
        <end position="200"/>
    </location>
</feature>
<evidence type="ECO:0000259" key="2">
    <source>
        <dbReference type="Pfam" id="PF00394"/>
    </source>
</evidence>
<dbReference type="Proteomes" id="UP000048984">
    <property type="component" value="Unassembled WGS sequence"/>
</dbReference>